<name>E1ICP7_9CHLR</name>
<gene>
    <name evidence="2" type="ORF">OSCT_1098</name>
</gene>
<dbReference type="EMBL" id="ADVR01000029">
    <property type="protein sequence ID" value="EFO81067.1"/>
    <property type="molecule type" value="Genomic_DNA"/>
</dbReference>
<comment type="caution">
    <text evidence="2">The sequence shown here is derived from an EMBL/GenBank/DDBJ whole genome shotgun (WGS) entry which is preliminary data.</text>
</comment>
<feature type="transmembrane region" description="Helical" evidence="1">
    <location>
        <begin position="254"/>
        <end position="278"/>
    </location>
</feature>
<dbReference type="HOGENOM" id="CLU_564796_0_0_0"/>
<feature type="transmembrane region" description="Helical" evidence="1">
    <location>
        <begin position="395"/>
        <end position="414"/>
    </location>
</feature>
<accession>E1ICP7</accession>
<evidence type="ECO:0000313" key="2">
    <source>
        <dbReference type="EMBL" id="EFO81067.1"/>
    </source>
</evidence>
<dbReference type="Proteomes" id="UP000054010">
    <property type="component" value="Unassembled WGS sequence"/>
</dbReference>
<dbReference type="STRING" id="765420.OSCT_1098"/>
<keyword evidence="1" id="KW-0812">Transmembrane</keyword>
<reference evidence="2 3" key="1">
    <citation type="journal article" date="2011" name="J. Bacteriol.">
        <title>Draft genome sequence of the anoxygenic filamentous phototrophic bacterium Oscillochloris trichoides subsp. DG-6.</title>
        <authorList>
            <person name="Kuznetsov B.B."/>
            <person name="Ivanovsky R.N."/>
            <person name="Keppen O.I."/>
            <person name="Sukhacheva M.V."/>
            <person name="Bumazhkin B.K."/>
            <person name="Patutina E.O."/>
            <person name="Beletsky A.V."/>
            <person name="Mardanov A.V."/>
            <person name="Baslerov R.V."/>
            <person name="Panteleeva A.N."/>
            <person name="Kolganova T.V."/>
            <person name="Ravin N.V."/>
            <person name="Skryabin K.G."/>
        </authorList>
    </citation>
    <scope>NUCLEOTIDE SEQUENCE [LARGE SCALE GENOMIC DNA]</scope>
    <source>
        <strain evidence="2 3">DG-6</strain>
    </source>
</reference>
<feature type="transmembrane region" description="Helical" evidence="1">
    <location>
        <begin position="114"/>
        <end position="133"/>
    </location>
</feature>
<evidence type="ECO:0000256" key="1">
    <source>
        <dbReference type="SAM" id="Phobius"/>
    </source>
</evidence>
<keyword evidence="3" id="KW-1185">Reference proteome</keyword>
<organism evidence="2 3">
    <name type="scientific">Oscillochloris trichoides DG-6</name>
    <dbReference type="NCBI Taxonomy" id="765420"/>
    <lineage>
        <taxon>Bacteria</taxon>
        <taxon>Bacillati</taxon>
        <taxon>Chloroflexota</taxon>
        <taxon>Chloroflexia</taxon>
        <taxon>Chloroflexales</taxon>
        <taxon>Chloroflexineae</taxon>
        <taxon>Oscillochloridaceae</taxon>
        <taxon>Oscillochloris</taxon>
    </lineage>
</organism>
<dbReference type="eggNOG" id="COG1807">
    <property type="taxonomic scope" value="Bacteria"/>
</dbReference>
<sequence>MRQESRRWRYRRLAFSIGMPEWRIASPDLLLLVLLMLGGGALRWLLRAPLTLEDALAVVQTGGSVGQTWLFSVPGYARFVTFLLGFDLLWLQVVQMGLSVLLIPLGYDLARRLFDGRSGLIFATLLTIWLPLVDLPGRLLSSNLILFLLALHLWLLVHWRDSYRADEPSVAWLLGAGVALACATLVYAPLLWALGWTLLFMLIEVWRRLADDEVVLRGEWVPTKDVRFDAGGRQPDRFTGRVRGWSWRLSGRRWLFAVVQQGLILLIAWAVTLTPWMLTAYRATQQFILIDTQSLVDLALGLHAATGQTAAPMPSEQPQGVLLAEMGNLVRAQPLAILAGLWAERDSLWGAGLTRLPLGGVAGWLGMLGNLIWMLVAPLSLVVFGTRLREGGVRVLAWAWLVSASLMLLFGQGVAQNLVLIWFLLLLYGAVGLYGLGAWVSTLRDGIAGSLEDARYFLSTPGVIVGCILMLALLWQIGRMWIG</sequence>
<feature type="transmembrane region" description="Helical" evidence="1">
    <location>
        <begin position="169"/>
        <end position="187"/>
    </location>
</feature>
<proteinExistence type="predicted"/>
<dbReference type="AlphaFoldDB" id="E1ICP7"/>
<protein>
    <submittedName>
        <fullName evidence="2">Uncharacterized protein</fullName>
    </submittedName>
</protein>
<keyword evidence="1" id="KW-1133">Transmembrane helix</keyword>
<feature type="transmembrane region" description="Helical" evidence="1">
    <location>
        <begin position="361"/>
        <end position="383"/>
    </location>
</feature>
<feature type="transmembrane region" description="Helical" evidence="1">
    <location>
        <begin position="29"/>
        <end position="46"/>
    </location>
</feature>
<feature type="transmembrane region" description="Helical" evidence="1">
    <location>
        <begin position="79"/>
        <end position="102"/>
    </location>
</feature>
<evidence type="ECO:0000313" key="3">
    <source>
        <dbReference type="Proteomes" id="UP000054010"/>
    </source>
</evidence>
<feature type="transmembrane region" description="Helical" evidence="1">
    <location>
        <begin position="454"/>
        <end position="477"/>
    </location>
</feature>
<keyword evidence="1" id="KW-0472">Membrane</keyword>
<feature type="transmembrane region" description="Helical" evidence="1">
    <location>
        <begin position="420"/>
        <end position="442"/>
    </location>
</feature>
<feature type="transmembrane region" description="Helical" evidence="1">
    <location>
        <begin position="139"/>
        <end position="157"/>
    </location>
</feature>